<name>A0A7X4H0W9_9BURK</name>
<dbReference type="Proteomes" id="UP000469734">
    <property type="component" value="Unassembled WGS sequence"/>
</dbReference>
<sequence>MDFGIKGIFKMPRSSGTLVMTTTLGERVRAFVPHPLPPTITVFLMRYLPGAASAASVCASVTRALAA</sequence>
<evidence type="ECO:0000313" key="2">
    <source>
        <dbReference type="Proteomes" id="UP000469734"/>
    </source>
</evidence>
<protein>
    <submittedName>
        <fullName evidence="1">Uncharacterized protein</fullName>
    </submittedName>
</protein>
<proteinExistence type="predicted"/>
<reference evidence="1 2" key="1">
    <citation type="submission" date="2019-12" db="EMBL/GenBank/DDBJ databases">
        <title>Novel species isolated from a subtropical stream in China.</title>
        <authorList>
            <person name="Lu H."/>
        </authorList>
    </citation>
    <scope>NUCLEOTIDE SEQUENCE [LARGE SCALE GENOMIC DNA]</scope>
    <source>
        <strain evidence="1 2">FT134W</strain>
    </source>
</reference>
<accession>A0A7X4H0W9</accession>
<gene>
    <name evidence="1" type="ORF">GTP56_08915</name>
</gene>
<comment type="caution">
    <text evidence="1">The sequence shown here is derived from an EMBL/GenBank/DDBJ whole genome shotgun (WGS) entry which is preliminary data.</text>
</comment>
<dbReference type="AlphaFoldDB" id="A0A7X4H0W9"/>
<dbReference type="EMBL" id="WWCR01000007">
    <property type="protein sequence ID" value="MYM72317.1"/>
    <property type="molecule type" value="Genomic_DNA"/>
</dbReference>
<organism evidence="1 2">
    <name type="scientific">Duganella margarita</name>
    <dbReference type="NCBI Taxonomy" id="2692170"/>
    <lineage>
        <taxon>Bacteria</taxon>
        <taxon>Pseudomonadati</taxon>
        <taxon>Pseudomonadota</taxon>
        <taxon>Betaproteobacteria</taxon>
        <taxon>Burkholderiales</taxon>
        <taxon>Oxalobacteraceae</taxon>
        <taxon>Telluria group</taxon>
        <taxon>Duganella</taxon>
    </lineage>
</organism>
<evidence type="ECO:0000313" key="1">
    <source>
        <dbReference type="EMBL" id="MYM72317.1"/>
    </source>
</evidence>